<reference evidence="5 6" key="1">
    <citation type="submission" date="2019-03" db="EMBL/GenBank/DDBJ databases">
        <title>Genomic Encyclopedia of Type Strains, Phase III (KMG-III): the genomes of soil and plant-associated and newly described type strains.</title>
        <authorList>
            <person name="Whitman W."/>
        </authorList>
    </citation>
    <scope>NUCLEOTIDE SEQUENCE [LARGE SCALE GENOMIC DNA]</scope>
    <source>
        <strain evidence="5 6">VKM Ac-2570</strain>
    </source>
</reference>
<dbReference type="PANTHER" id="PTHR43669:SF8">
    <property type="entry name" value="SHORT-CHAIN TYPE DEHYDROGENASE_REDUCTASE-RELATED"/>
    <property type="match status" value="1"/>
</dbReference>
<dbReference type="PRINTS" id="PR00080">
    <property type="entry name" value="SDRFAMILY"/>
</dbReference>
<protein>
    <submittedName>
        <fullName evidence="5">Rhamnulose-1-phosphate aldolase/alcohol dehydrogenase</fullName>
    </submittedName>
</protein>
<dbReference type="InterPro" id="IPR013454">
    <property type="entry name" value="Bifunc_RhaD/ADH"/>
</dbReference>
<dbReference type="Gene3D" id="3.40.225.10">
    <property type="entry name" value="Class II aldolase/adducin N-terminal domain"/>
    <property type="match status" value="1"/>
</dbReference>
<dbReference type="EMBL" id="SODF01000002">
    <property type="protein sequence ID" value="TDW18406.1"/>
    <property type="molecule type" value="Genomic_DNA"/>
</dbReference>
<keyword evidence="6" id="KW-1185">Reference proteome</keyword>
<evidence type="ECO:0000256" key="3">
    <source>
        <dbReference type="SAM" id="MobiDB-lite"/>
    </source>
</evidence>
<gene>
    <name evidence="5" type="ORF">EV650_4992</name>
</gene>
<sequence length="683" mass="72005">MGSMNKMTDTAAELVARSNRLGADPRNTNYAGGNTSAKGTTTDPVTQQPVDLLWVKGSGGDLGTLTTAGLAVLRLDRLNSLVDVYPGVDREDEMVAAFDYCLHGKGGAAPSIDTAMHGLVDSPHVDHLHPDSGIALATAADGEKLTAECFGDRVVWVPWRRPGFQLGLDIAAVKRENPQAIGCILGGHGITAWGDTSEECEANSLDIIRTAEQFLAERGKPEPFGAVVDGFEALPVEERQARAAALAPVIRGLASTDKPQVGHFNDSDVVLEFTARERLAELAALGTSCPDHFLRTKVRPLVLDLPPSVPLDEAVSRLRELHEQYRVDYAAYYDRHAEADSPAMRGADPAIVLVPGVGMFSFGKEKQTARVAGEFYVNAINVMRGAEAVSTYAPIDEREKFRIEYWALEEAKLQRMPKPKPLATRVAFVTGGGSGIGKAIAQRLAAEGACVIVADLDLAAAEAVAKEIGSSDVAVAVGADVSSADAVEAALQDAVLAFGGVDLIVNNAGLSISKSLLETTERDWDLQHDVMAKGSFLVSRAAAKVLIDQGMGGDIIYISSKNSVFAGPNNVAYGAAKADQAHQVRLLAAELGEYGIRVNGVNPDGVVRGSGIFAGGWGAKRAAVYGVPESELGAFYAQRTLLKREVLPENVAAAVFALAGGDLTHTTGLHVPVDAGVAAAFLR</sequence>
<feature type="compositionally biased region" description="Polar residues" evidence="3">
    <location>
        <begin position="26"/>
        <end position="44"/>
    </location>
</feature>
<comment type="similarity">
    <text evidence="1">Belongs to the short-chain dehydrogenases/reductases (SDR) family.</text>
</comment>
<feature type="region of interest" description="Disordered" evidence="3">
    <location>
        <begin position="18"/>
        <end position="44"/>
    </location>
</feature>
<dbReference type="Proteomes" id="UP000295447">
    <property type="component" value="Unassembled WGS sequence"/>
</dbReference>
<evidence type="ECO:0000313" key="6">
    <source>
        <dbReference type="Proteomes" id="UP000295447"/>
    </source>
</evidence>
<evidence type="ECO:0000259" key="4">
    <source>
        <dbReference type="SMART" id="SM01007"/>
    </source>
</evidence>
<dbReference type="InterPro" id="IPR002347">
    <property type="entry name" value="SDR_fam"/>
</dbReference>
<evidence type="ECO:0000313" key="5">
    <source>
        <dbReference type="EMBL" id="TDW18406.1"/>
    </source>
</evidence>
<name>A0A4R7ZMB2_9ACTN</name>
<keyword evidence="2" id="KW-0560">Oxidoreductase</keyword>
<evidence type="ECO:0000256" key="1">
    <source>
        <dbReference type="ARBA" id="ARBA00006484"/>
    </source>
</evidence>
<feature type="domain" description="Class II aldolase/adducin N-terminal" evidence="4">
    <location>
        <begin position="13"/>
        <end position="215"/>
    </location>
</feature>
<dbReference type="SUPFAM" id="SSF51735">
    <property type="entry name" value="NAD(P)-binding Rossmann-fold domains"/>
    <property type="match status" value="1"/>
</dbReference>
<dbReference type="Pfam" id="PF00106">
    <property type="entry name" value="adh_short"/>
    <property type="match status" value="1"/>
</dbReference>
<evidence type="ECO:0000256" key="2">
    <source>
        <dbReference type="ARBA" id="ARBA00023002"/>
    </source>
</evidence>
<dbReference type="FunFam" id="3.40.50.720:FF:000084">
    <property type="entry name" value="Short-chain dehydrogenase reductase"/>
    <property type="match status" value="1"/>
</dbReference>
<dbReference type="AlphaFoldDB" id="A0A4R7ZMB2"/>
<accession>A0A4R7ZMB2</accession>
<dbReference type="PRINTS" id="PR00081">
    <property type="entry name" value="GDHRDH"/>
</dbReference>
<dbReference type="InterPro" id="IPR036291">
    <property type="entry name" value="NAD(P)-bd_dom_sf"/>
</dbReference>
<comment type="caution">
    <text evidence="5">The sequence shown here is derived from an EMBL/GenBank/DDBJ whole genome shotgun (WGS) entry which is preliminary data.</text>
</comment>
<dbReference type="InterPro" id="IPR001303">
    <property type="entry name" value="Aldolase_II/adducin_N"/>
</dbReference>
<dbReference type="Pfam" id="PF00596">
    <property type="entry name" value="Aldolase_II"/>
    <property type="match status" value="1"/>
</dbReference>
<dbReference type="SMART" id="SM01007">
    <property type="entry name" value="Aldolase_II"/>
    <property type="match status" value="1"/>
</dbReference>
<dbReference type="NCBIfam" id="NF006188">
    <property type="entry name" value="PRK08324.1-1"/>
    <property type="match status" value="1"/>
</dbReference>
<dbReference type="NCBIfam" id="NF006189">
    <property type="entry name" value="PRK08324.1-3"/>
    <property type="match status" value="1"/>
</dbReference>
<dbReference type="Gene3D" id="3.40.50.720">
    <property type="entry name" value="NAD(P)-binding Rossmann-like Domain"/>
    <property type="match status" value="1"/>
</dbReference>
<dbReference type="NCBIfam" id="TIGR02632">
    <property type="entry name" value="RhaD_aldol-ADH"/>
    <property type="match status" value="1"/>
</dbReference>
<dbReference type="SUPFAM" id="SSF53639">
    <property type="entry name" value="AraD/HMP-PK domain-like"/>
    <property type="match status" value="1"/>
</dbReference>
<dbReference type="InterPro" id="IPR036409">
    <property type="entry name" value="Aldolase_II/adducin_N_sf"/>
</dbReference>
<dbReference type="GO" id="GO:0016491">
    <property type="term" value="F:oxidoreductase activity"/>
    <property type="evidence" value="ECO:0007669"/>
    <property type="project" value="UniProtKB-KW"/>
</dbReference>
<dbReference type="PANTHER" id="PTHR43669">
    <property type="entry name" value="5-KETO-D-GLUCONATE 5-REDUCTASE"/>
    <property type="match status" value="1"/>
</dbReference>
<organism evidence="5 6">
    <name type="scientific">Kribbella kalugense</name>
    <dbReference type="NCBI Taxonomy" id="2512221"/>
    <lineage>
        <taxon>Bacteria</taxon>
        <taxon>Bacillati</taxon>
        <taxon>Actinomycetota</taxon>
        <taxon>Actinomycetes</taxon>
        <taxon>Propionibacteriales</taxon>
        <taxon>Kribbellaceae</taxon>
        <taxon>Kribbella</taxon>
    </lineage>
</organism>
<proteinExistence type="inferred from homology"/>